<dbReference type="InterPro" id="IPR006311">
    <property type="entry name" value="TAT_signal"/>
</dbReference>
<feature type="domain" description="DUF6816" evidence="1">
    <location>
        <begin position="113"/>
        <end position="226"/>
    </location>
</feature>
<dbReference type="AlphaFoldDB" id="A0A7S0RZ19"/>
<gene>
    <name evidence="2" type="ORF">CLEI1391_LOCUS15320</name>
</gene>
<proteinExistence type="predicted"/>
<dbReference type="InterPro" id="IPR049213">
    <property type="entry name" value="DUF6816"/>
</dbReference>
<accession>A0A7S0RZ19</accession>
<evidence type="ECO:0000313" key="2">
    <source>
        <dbReference type="EMBL" id="CAD8690956.1"/>
    </source>
</evidence>
<sequence>MNIRPQIQTSACVHSRGGRFSRPVVASAVTRRDVLWLSTASAAVASTGAAGAQPVLPSSSQPAWLPAGGPAASQLPLPFGSADSTLQGWLSGPPNTAAIANPGLSWALGQRDKQLYYPAWMQGTWRVRASFKGAGFPLGPRFISRAVPGATKASMIVALSDVGAAMEAPIEFSMRFTASAEEGGVVADRVYNTAKQADTMLGYPAVRRVEYSPLDNPTRMSVVYATPRRAGAAPAAVDPLAGPDGQRQDVDLRKAEIFINNRISTSIDRCTGGSAAGTGAPGEGDGSTSQGQCEWVACELYRQVSQAARQGSVGDYMSVWRYTLLDRGSDAAGAGARVSCQMRVAAFLQPQDPLFFETGGKAVAVYDYVLDLTRTA</sequence>
<dbReference type="EMBL" id="HBFB01027427">
    <property type="protein sequence ID" value="CAD8690956.1"/>
    <property type="molecule type" value="Transcribed_RNA"/>
</dbReference>
<name>A0A7S0RZ19_9CHLO</name>
<reference evidence="2" key="1">
    <citation type="submission" date="2021-01" db="EMBL/GenBank/DDBJ databases">
        <authorList>
            <person name="Corre E."/>
            <person name="Pelletier E."/>
            <person name="Niang G."/>
            <person name="Scheremetjew M."/>
            <person name="Finn R."/>
            <person name="Kale V."/>
            <person name="Holt S."/>
            <person name="Cochrane G."/>
            <person name="Meng A."/>
            <person name="Brown T."/>
            <person name="Cohen L."/>
        </authorList>
    </citation>
    <scope>NUCLEOTIDE SEQUENCE</scope>
    <source>
        <strain evidence="2">SAG 11-49</strain>
    </source>
</reference>
<dbReference type="PROSITE" id="PS51318">
    <property type="entry name" value="TAT"/>
    <property type="match status" value="1"/>
</dbReference>
<dbReference type="Pfam" id="PF20670">
    <property type="entry name" value="DUF6816"/>
    <property type="match status" value="1"/>
</dbReference>
<protein>
    <recommendedName>
        <fullName evidence="1">DUF6816 domain-containing protein</fullName>
    </recommendedName>
</protein>
<organism evidence="2">
    <name type="scientific">Chlamydomonas leiostraca</name>
    <dbReference type="NCBI Taxonomy" id="1034604"/>
    <lineage>
        <taxon>Eukaryota</taxon>
        <taxon>Viridiplantae</taxon>
        <taxon>Chlorophyta</taxon>
        <taxon>core chlorophytes</taxon>
        <taxon>Chlorophyceae</taxon>
        <taxon>CS clade</taxon>
        <taxon>Chlamydomonadales</taxon>
        <taxon>Chlamydomonadaceae</taxon>
        <taxon>Chlamydomonas</taxon>
    </lineage>
</organism>
<evidence type="ECO:0000259" key="1">
    <source>
        <dbReference type="Pfam" id="PF20670"/>
    </source>
</evidence>